<dbReference type="InterPro" id="IPR050904">
    <property type="entry name" value="Adhesion/Biosynth-related"/>
</dbReference>
<dbReference type="SMART" id="SM00554">
    <property type="entry name" value="FAS1"/>
    <property type="match status" value="1"/>
</dbReference>
<dbReference type="SUPFAM" id="SSF82153">
    <property type="entry name" value="FAS1 domain"/>
    <property type="match status" value="1"/>
</dbReference>
<accession>A0A9X1U5A7</accession>
<dbReference type="Proteomes" id="UP001139410">
    <property type="component" value="Unassembled WGS sequence"/>
</dbReference>
<name>A0A9X1U5A7_9SPHN</name>
<evidence type="ECO:0000259" key="1">
    <source>
        <dbReference type="PROSITE" id="PS50213"/>
    </source>
</evidence>
<dbReference type="PROSITE" id="PS51257">
    <property type="entry name" value="PROKAR_LIPOPROTEIN"/>
    <property type="match status" value="1"/>
</dbReference>
<proteinExistence type="predicted"/>
<sequence length="185" mass="18340">MTLHKFTTGVAMAALLGLGACEKAAKEEAAPTKAAKEAAGDSTIAQGLGDAIKFAAAAKAAGVDLTLGGPGPYTVLVPTDAAFDKMPAGALDGLMKPDARAELTGVLSYHVLPGAILTADIAKAVEAGGGKTQLQTMGGGTLTATKDGDAIVLSDSAGTKARLIGADEKKSNGVIHRIDAVLMPS</sequence>
<dbReference type="PROSITE" id="PS50213">
    <property type="entry name" value="FAS1"/>
    <property type="match status" value="1"/>
</dbReference>
<dbReference type="InterPro" id="IPR036378">
    <property type="entry name" value="FAS1_dom_sf"/>
</dbReference>
<dbReference type="AlphaFoldDB" id="A0A9X1U5A7"/>
<keyword evidence="3" id="KW-1185">Reference proteome</keyword>
<comment type="caution">
    <text evidence="2">The sequence shown here is derived from an EMBL/GenBank/DDBJ whole genome shotgun (WGS) entry which is preliminary data.</text>
</comment>
<dbReference type="PANTHER" id="PTHR10900">
    <property type="entry name" value="PERIOSTIN-RELATED"/>
    <property type="match status" value="1"/>
</dbReference>
<reference evidence="2" key="1">
    <citation type="submission" date="2022-01" db="EMBL/GenBank/DDBJ databases">
        <authorList>
            <person name="Jo J.-H."/>
            <person name="Im W.-T."/>
        </authorList>
    </citation>
    <scope>NUCLEOTIDE SEQUENCE</scope>
    <source>
        <strain evidence="2">G124</strain>
    </source>
</reference>
<organism evidence="2 3">
    <name type="scientific">Sphingomonas cremea</name>
    <dbReference type="NCBI Taxonomy" id="2904799"/>
    <lineage>
        <taxon>Bacteria</taxon>
        <taxon>Pseudomonadati</taxon>
        <taxon>Pseudomonadota</taxon>
        <taxon>Alphaproteobacteria</taxon>
        <taxon>Sphingomonadales</taxon>
        <taxon>Sphingomonadaceae</taxon>
        <taxon>Sphingomonas</taxon>
    </lineage>
</organism>
<dbReference type="InterPro" id="IPR000782">
    <property type="entry name" value="FAS1_domain"/>
</dbReference>
<dbReference type="PANTHER" id="PTHR10900:SF77">
    <property type="entry name" value="FI19380P1"/>
    <property type="match status" value="1"/>
</dbReference>
<dbReference type="Gene3D" id="2.30.180.10">
    <property type="entry name" value="FAS1 domain"/>
    <property type="match status" value="1"/>
</dbReference>
<protein>
    <submittedName>
        <fullName evidence="2">Fasciclin domain-containing protein</fullName>
    </submittedName>
</protein>
<dbReference type="Pfam" id="PF02469">
    <property type="entry name" value="Fasciclin"/>
    <property type="match status" value="1"/>
</dbReference>
<feature type="domain" description="FAS1" evidence="1">
    <location>
        <begin position="41"/>
        <end position="182"/>
    </location>
</feature>
<dbReference type="EMBL" id="JAKFGM010000002">
    <property type="protein sequence ID" value="MCF2515006.1"/>
    <property type="molecule type" value="Genomic_DNA"/>
</dbReference>
<gene>
    <name evidence="2" type="ORF">LVY65_08000</name>
</gene>
<dbReference type="RefSeq" id="WP_235067507.1">
    <property type="nucleotide sequence ID" value="NZ_JAKFGM010000002.1"/>
</dbReference>
<evidence type="ECO:0000313" key="2">
    <source>
        <dbReference type="EMBL" id="MCF2515006.1"/>
    </source>
</evidence>
<evidence type="ECO:0000313" key="3">
    <source>
        <dbReference type="Proteomes" id="UP001139410"/>
    </source>
</evidence>